<keyword evidence="3" id="KW-0677">Repeat</keyword>
<feature type="region of interest" description="Disordered" evidence="7">
    <location>
        <begin position="86"/>
        <end position="119"/>
    </location>
</feature>
<dbReference type="FunCoup" id="B3S354">
    <property type="interactions" value="542"/>
</dbReference>
<organism evidence="9 10">
    <name type="scientific">Trichoplax adhaerens</name>
    <name type="common">Trichoplax reptans</name>
    <dbReference type="NCBI Taxonomy" id="10228"/>
    <lineage>
        <taxon>Eukaryota</taxon>
        <taxon>Metazoa</taxon>
        <taxon>Placozoa</taxon>
        <taxon>Uniplacotomia</taxon>
        <taxon>Trichoplacea</taxon>
        <taxon>Trichoplacidae</taxon>
        <taxon>Trichoplax</taxon>
    </lineage>
</organism>
<sequence>MTNCELLIRYLPSIASASDIKELLSNFGATHVHYFGQHGKMKNCAIAKFDNENTAKQALQRLHQLQIFDQRLVAVYTTEKARSNIKSSKESVSDLDSDDDKHSNTKSSRNSKTQDLSKSLPPVAANLGLNYPSPPDLHYLYPEANIMILTNIVNAMLAVPKFYTQVLHLMNRMNLPPPFAFPTPTPPMKSKLNQAVANQKEKNSLPISSEESEIESEDNESLATNVTSRKRSRTGSKPANFSKQLKLPKINQATVLPASNNKSYDEQYKVLSTVDEVFENFDKEKRSITEFSLQDAIQNAYNRNLGEKLELAGTLASESGAGFGTFAPIVPITEYTSNVEDDMNDSIRLEDLRANRMSKIELQKLSVYQNYERKEPTGRLYIKNLSDKVKESDLIYIYSRFINKDDNSHLDRFDVRLLTRGRMKGQAFVNLPDEVVATEAVNETHGYVLHGKPMIVDFAQSAKKKD</sequence>
<evidence type="ECO:0000256" key="7">
    <source>
        <dbReference type="SAM" id="MobiDB-lite"/>
    </source>
</evidence>
<feature type="domain" description="RRM" evidence="8">
    <location>
        <begin position="4"/>
        <end position="80"/>
    </location>
</feature>
<dbReference type="PROSITE" id="PS50102">
    <property type="entry name" value="RRM"/>
    <property type="match status" value="2"/>
</dbReference>
<dbReference type="STRING" id="10228.B3S354"/>
<evidence type="ECO:0000256" key="1">
    <source>
        <dbReference type="ARBA" id="ARBA00004123"/>
    </source>
</evidence>
<dbReference type="KEGG" id="tad:TRIADDRAFT_58601"/>
<dbReference type="RefSeq" id="XP_002114596.1">
    <property type="nucleotide sequence ID" value="XM_002114560.1"/>
</dbReference>
<dbReference type="CTD" id="6755989"/>
<dbReference type="AlphaFoldDB" id="B3S354"/>
<dbReference type="eggNOG" id="KOG4206">
    <property type="taxonomic scope" value="Eukaryota"/>
</dbReference>
<dbReference type="PANTHER" id="PTHR16105:SF0">
    <property type="entry name" value="RNA-BINDING REGION-CONTAINING PROTEIN 3"/>
    <property type="match status" value="1"/>
</dbReference>
<name>B3S354_TRIAD</name>
<feature type="compositionally biased region" description="Acidic residues" evidence="7">
    <location>
        <begin position="210"/>
        <end position="220"/>
    </location>
</feature>
<dbReference type="GO" id="GO:0030626">
    <property type="term" value="F:U12 snRNA binding"/>
    <property type="evidence" value="ECO:0000318"/>
    <property type="project" value="GO_Central"/>
</dbReference>
<protein>
    <recommendedName>
        <fullName evidence="2">RNA-binding region-containing protein 3</fullName>
    </recommendedName>
</protein>
<dbReference type="InterPro" id="IPR000504">
    <property type="entry name" value="RRM_dom"/>
</dbReference>
<evidence type="ECO:0000256" key="6">
    <source>
        <dbReference type="PROSITE-ProRule" id="PRU00176"/>
    </source>
</evidence>
<dbReference type="CDD" id="cd12238">
    <property type="entry name" value="RRM1_RBM40_like"/>
    <property type="match status" value="1"/>
</dbReference>
<dbReference type="PANTHER" id="PTHR16105">
    <property type="entry name" value="RNA-BINDING REGION-CONTAINING PROTEIN 3"/>
    <property type="match status" value="1"/>
</dbReference>
<dbReference type="SMART" id="SM00360">
    <property type="entry name" value="RRM"/>
    <property type="match status" value="2"/>
</dbReference>
<dbReference type="CDD" id="cd12239">
    <property type="entry name" value="RRM2_RBM40_like"/>
    <property type="match status" value="1"/>
</dbReference>
<proteinExistence type="predicted"/>
<feature type="region of interest" description="Disordered" evidence="7">
    <location>
        <begin position="198"/>
        <end position="243"/>
    </location>
</feature>
<dbReference type="FunFam" id="3.30.70.330:FF:000207">
    <property type="entry name" value="RNA-binding region (RNP1, RRM)-containing 3"/>
    <property type="match status" value="1"/>
</dbReference>
<dbReference type="OMA" id="AINIRHE"/>
<evidence type="ECO:0000256" key="3">
    <source>
        <dbReference type="ARBA" id="ARBA00022737"/>
    </source>
</evidence>
<feature type="compositionally biased region" description="Polar residues" evidence="7">
    <location>
        <begin position="105"/>
        <end position="117"/>
    </location>
</feature>
<keyword evidence="4 6" id="KW-0694">RNA-binding</keyword>
<comment type="subcellular location">
    <subcellularLocation>
        <location evidence="1">Nucleus</location>
    </subcellularLocation>
</comment>
<reference evidence="9 10" key="1">
    <citation type="journal article" date="2008" name="Nature">
        <title>The Trichoplax genome and the nature of placozoans.</title>
        <authorList>
            <person name="Srivastava M."/>
            <person name="Begovic E."/>
            <person name="Chapman J."/>
            <person name="Putnam N.H."/>
            <person name="Hellsten U."/>
            <person name="Kawashima T."/>
            <person name="Kuo A."/>
            <person name="Mitros T."/>
            <person name="Salamov A."/>
            <person name="Carpenter M.L."/>
            <person name="Signorovitch A.Y."/>
            <person name="Moreno M.A."/>
            <person name="Kamm K."/>
            <person name="Grimwood J."/>
            <person name="Schmutz J."/>
            <person name="Shapiro H."/>
            <person name="Grigoriev I.V."/>
            <person name="Buss L.W."/>
            <person name="Schierwater B."/>
            <person name="Dellaporta S.L."/>
            <person name="Rokhsar D.S."/>
        </authorList>
    </citation>
    <scope>NUCLEOTIDE SEQUENCE [LARGE SCALE GENOMIC DNA]</scope>
    <source>
        <strain evidence="9 10">Grell-BS-1999</strain>
    </source>
</reference>
<evidence type="ECO:0000313" key="10">
    <source>
        <dbReference type="Proteomes" id="UP000009022"/>
    </source>
</evidence>
<dbReference type="InParanoid" id="B3S354"/>
<dbReference type="InterPro" id="IPR034147">
    <property type="entry name" value="RBM40_RRM1"/>
</dbReference>
<keyword evidence="10" id="KW-1185">Reference proteome</keyword>
<dbReference type="InterPro" id="IPR035979">
    <property type="entry name" value="RBD_domain_sf"/>
</dbReference>
<dbReference type="Pfam" id="PF00076">
    <property type="entry name" value="RRM_1"/>
    <property type="match status" value="1"/>
</dbReference>
<dbReference type="EMBL" id="DS985248">
    <property type="protein sequence ID" value="EDV22730.1"/>
    <property type="molecule type" value="Genomic_DNA"/>
</dbReference>
<accession>B3S354</accession>
<dbReference type="InterPro" id="IPR012677">
    <property type="entry name" value="Nucleotide-bd_a/b_plait_sf"/>
</dbReference>
<dbReference type="GeneID" id="6755989"/>
<dbReference type="OrthoDB" id="277802at2759"/>
<dbReference type="GO" id="GO:0000398">
    <property type="term" value="P:mRNA splicing, via spliceosome"/>
    <property type="evidence" value="ECO:0000318"/>
    <property type="project" value="GO_Central"/>
</dbReference>
<dbReference type="GO" id="GO:0097157">
    <property type="term" value="F:pre-mRNA intronic binding"/>
    <property type="evidence" value="ECO:0000318"/>
    <property type="project" value="GO_Central"/>
</dbReference>
<dbReference type="HOGENOM" id="CLU_039888_2_1_1"/>
<evidence type="ECO:0000256" key="4">
    <source>
        <dbReference type="ARBA" id="ARBA00022884"/>
    </source>
</evidence>
<evidence type="ECO:0000256" key="2">
    <source>
        <dbReference type="ARBA" id="ARBA00020364"/>
    </source>
</evidence>
<dbReference type="GO" id="GO:0005689">
    <property type="term" value="C:U12-type spliceosomal complex"/>
    <property type="evidence" value="ECO:0000318"/>
    <property type="project" value="GO_Central"/>
</dbReference>
<evidence type="ECO:0000259" key="8">
    <source>
        <dbReference type="PROSITE" id="PS50102"/>
    </source>
</evidence>
<dbReference type="InterPro" id="IPR045164">
    <property type="entry name" value="RBM41/RNPC3"/>
</dbReference>
<evidence type="ECO:0000256" key="5">
    <source>
        <dbReference type="ARBA" id="ARBA00023242"/>
    </source>
</evidence>
<feature type="domain" description="RRM" evidence="8">
    <location>
        <begin position="378"/>
        <end position="461"/>
    </location>
</feature>
<keyword evidence="5" id="KW-0539">Nucleus</keyword>
<gene>
    <name evidence="9" type="ORF">TRIADDRAFT_58601</name>
</gene>
<dbReference type="SUPFAM" id="SSF54928">
    <property type="entry name" value="RNA-binding domain, RBD"/>
    <property type="match status" value="2"/>
</dbReference>
<dbReference type="Gene3D" id="3.30.70.330">
    <property type="match status" value="2"/>
</dbReference>
<dbReference type="PhylomeDB" id="B3S354"/>
<evidence type="ECO:0000313" key="9">
    <source>
        <dbReference type="EMBL" id="EDV22730.1"/>
    </source>
</evidence>
<dbReference type="Proteomes" id="UP000009022">
    <property type="component" value="Unassembled WGS sequence"/>
</dbReference>